<gene>
    <name evidence="2" type="ORF">COU02_01750</name>
</gene>
<comment type="caution">
    <text evidence="2">The sequence shown here is derived from an EMBL/GenBank/DDBJ whole genome shotgun (WGS) entry which is preliminary data.</text>
</comment>
<accession>A0A2H0UVN3</accession>
<dbReference type="AlphaFoldDB" id="A0A2H0UVN3"/>
<keyword evidence="1" id="KW-0812">Transmembrane</keyword>
<keyword evidence="1" id="KW-1133">Transmembrane helix</keyword>
<keyword evidence="1" id="KW-0472">Membrane</keyword>
<name>A0A2H0UVN3_9BACT</name>
<dbReference type="Proteomes" id="UP000230882">
    <property type="component" value="Unassembled WGS sequence"/>
</dbReference>
<sequence length="295" mass="34089">MCIKKNINPLIGITIILVISIPIILYLIGLTSSFLESEIFKIGEDFQKKDIRYFYKNDYHPILERKSTYDCDSEINVSFLEKTVFINTKCNVVSPFSAIEAFLAVARGTIEIDGIIYYSGANQEDDEKEAFRKRLESIAYPFIAMAEGEEKIETQPMEETNLCFLPCLDGSPPSSFDVLDVIYNPDRNYLSNLFDNYSGEEFQKLVVSSNYSLKAYYEKMEERFEWRYLLGQFDTGKFALKITFDKPIKEIKCQRDDIEPLDEISPFDCEVDEIDEKSFEVKGFASGLDKLIVLW</sequence>
<evidence type="ECO:0000313" key="3">
    <source>
        <dbReference type="Proteomes" id="UP000230882"/>
    </source>
</evidence>
<dbReference type="EMBL" id="PFAU01000042">
    <property type="protein sequence ID" value="PIR90892.1"/>
    <property type="molecule type" value="Genomic_DNA"/>
</dbReference>
<evidence type="ECO:0000313" key="2">
    <source>
        <dbReference type="EMBL" id="PIR90892.1"/>
    </source>
</evidence>
<protein>
    <submittedName>
        <fullName evidence="2">Uncharacterized protein</fullName>
    </submittedName>
</protein>
<evidence type="ECO:0000256" key="1">
    <source>
        <dbReference type="SAM" id="Phobius"/>
    </source>
</evidence>
<organism evidence="2 3">
    <name type="scientific">bacterium (Candidatus Gribaldobacteria) CG10_big_fil_rev_8_21_14_0_10_37_46</name>
    <dbReference type="NCBI Taxonomy" id="2014276"/>
    <lineage>
        <taxon>Bacteria</taxon>
        <taxon>Candidatus Gribaldobacteria</taxon>
    </lineage>
</organism>
<reference evidence="3" key="1">
    <citation type="submission" date="2017-09" db="EMBL/GenBank/DDBJ databases">
        <title>Depth-based differentiation of microbial function through sediment-hosted aquifers and enrichment of novel symbionts in the deep terrestrial subsurface.</title>
        <authorList>
            <person name="Probst A.J."/>
            <person name="Ladd B."/>
            <person name="Jarett J.K."/>
            <person name="Geller-Mcgrath D.E."/>
            <person name="Sieber C.M.K."/>
            <person name="Emerson J.B."/>
            <person name="Anantharaman K."/>
            <person name="Thomas B.C."/>
            <person name="Malmstrom R."/>
            <person name="Stieglmeier M."/>
            <person name="Klingl A."/>
            <person name="Woyke T."/>
            <person name="Ryan C.M."/>
            <person name="Banfield J.F."/>
        </authorList>
    </citation>
    <scope>NUCLEOTIDE SEQUENCE [LARGE SCALE GENOMIC DNA]</scope>
</reference>
<proteinExistence type="predicted"/>
<feature type="transmembrane region" description="Helical" evidence="1">
    <location>
        <begin position="7"/>
        <end position="28"/>
    </location>
</feature>